<keyword evidence="2" id="KW-1003">Cell membrane</keyword>
<dbReference type="SMART" id="SM00897">
    <property type="entry name" value="FIST"/>
    <property type="match status" value="1"/>
</dbReference>
<dbReference type="PANTHER" id="PTHR14939:SF5">
    <property type="entry name" value="F-BOX ONLY PROTEIN 22"/>
    <property type="match status" value="1"/>
</dbReference>
<dbReference type="Pfam" id="PF10442">
    <property type="entry name" value="FIST_C"/>
    <property type="match status" value="1"/>
</dbReference>
<name>A0A857DA62_MICAE</name>
<keyword evidence="3" id="KW-0812">Transmembrane</keyword>
<dbReference type="AlphaFoldDB" id="A0A857DA62"/>
<reference evidence="8 9" key="1">
    <citation type="submission" date="2019-12" db="EMBL/GenBank/DDBJ databases">
        <title>Complete genome sequence of Microcystis aeruginosa strain FD4.</title>
        <authorList>
            <person name="Urakawa H."/>
        </authorList>
    </citation>
    <scope>NUCLEOTIDE SEQUENCE [LARGE SCALE GENOMIC DNA]</scope>
    <source>
        <strain evidence="8 9">FD4</strain>
    </source>
</reference>
<keyword evidence="4" id="KW-1133">Transmembrane helix</keyword>
<dbReference type="EMBL" id="CP046973">
    <property type="protein sequence ID" value="QGZ92089.1"/>
    <property type="molecule type" value="Genomic_DNA"/>
</dbReference>
<evidence type="ECO:0000259" key="6">
    <source>
        <dbReference type="SMART" id="SM00897"/>
    </source>
</evidence>
<accession>A0A857DA62</accession>
<protein>
    <recommendedName>
        <fullName evidence="10">FIST C-domain domain-containing protein</fullName>
    </recommendedName>
</protein>
<proteinExistence type="predicted"/>
<dbReference type="PANTHER" id="PTHR14939">
    <property type="entry name" value="F-BOX ONLY PROTEIN 22"/>
    <property type="match status" value="1"/>
</dbReference>
<dbReference type="Proteomes" id="UP000438345">
    <property type="component" value="Chromosome"/>
</dbReference>
<evidence type="ECO:0000256" key="4">
    <source>
        <dbReference type="ARBA" id="ARBA00022989"/>
    </source>
</evidence>
<feature type="domain" description="FIST" evidence="6">
    <location>
        <begin position="35"/>
        <end position="243"/>
    </location>
</feature>
<dbReference type="Pfam" id="PF08495">
    <property type="entry name" value="FIST"/>
    <property type="match status" value="1"/>
</dbReference>
<dbReference type="InterPro" id="IPR019494">
    <property type="entry name" value="FIST_C"/>
</dbReference>
<organism evidence="8 9">
    <name type="scientific">Microcystis aeruginosa FD4</name>
    <dbReference type="NCBI Taxonomy" id="2686288"/>
    <lineage>
        <taxon>Bacteria</taxon>
        <taxon>Bacillati</taxon>
        <taxon>Cyanobacteriota</taxon>
        <taxon>Cyanophyceae</taxon>
        <taxon>Oscillatoriophycideae</taxon>
        <taxon>Chroococcales</taxon>
        <taxon>Microcystaceae</taxon>
        <taxon>Microcystis</taxon>
    </lineage>
</organism>
<dbReference type="RefSeq" id="WP_158201871.1">
    <property type="nucleotide sequence ID" value="NZ_CP046973.1"/>
</dbReference>
<dbReference type="InterPro" id="IPR016741">
    <property type="entry name" value="UCP018953"/>
</dbReference>
<comment type="subcellular location">
    <subcellularLocation>
        <location evidence="1">Cell membrane</location>
        <topology evidence="1">Multi-pass membrane protein</topology>
    </subcellularLocation>
</comment>
<dbReference type="SMART" id="SM01204">
    <property type="entry name" value="FIST_C"/>
    <property type="match status" value="1"/>
</dbReference>
<dbReference type="PIRSF" id="PIRSF018953">
    <property type="entry name" value="UCP018953"/>
    <property type="match status" value="1"/>
</dbReference>
<sequence>MSDRIEWINALSTRPSLEAAVTEVVEKVTDKLVGSADLAIIFISSAYASDYPRLVPLILDKLPVPVLIGCGGAGIVGMGDREKAREIEASPALSLTVAHLPNVEVQPFYIEAAEMPDLDSSPSSWTELLGVEAAKNPQFILLAAPFSGRINDLLEGLDFAYPGSAKIGGLVSGGMIERSGGLFYHDQQKPRNSYLYRQGTVGIALSGNIIVETIVAQGCRPIGPIYQVSEGERNIIISMTSKEADATPQPPLNLLRDLIASLREKDRELAQHSLFIGIARDEFKMQLRPGDFLIRNLLGVDPRQGAIAIGDQVRPGQRVQFHLRDAETSALDLELLLQAFPQEKPASSDILGALLFSCLGRGENLYEKPDFDSGLFQRYFANVPLAGFFGNGEIGPVAGRTFLHGYTSAFALFRQGIYPILND</sequence>
<evidence type="ECO:0000259" key="7">
    <source>
        <dbReference type="SMART" id="SM01204"/>
    </source>
</evidence>
<keyword evidence="5" id="KW-0472">Membrane</keyword>
<evidence type="ECO:0008006" key="10">
    <source>
        <dbReference type="Google" id="ProtNLM"/>
    </source>
</evidence>
<dbReference type="GO" id="GO:0005886">
    <property type="term" value="C:plasma membrane"/>
    <property type="evidence" value="ECO:0007669"/>
    <property type="project" value="UniProtKB-SubCell"/>
</dbReference>
<gene>
    <name evidence="8" type="ORF">GQR42_23840</name>
</gene>
<evidence type="ECO:0000256" key="2">
    <source>
        <dbReference type="ARBA" id="ARBA00022475"/>
    </source>
</evidence>
<evidence type="ECO:0000256" key="3">
    <source>
        <dbReference type="ARBA" id="ARBA00022692"/>
    </source>
</evidence>
<evidence type="ECO:0000256" key="1">
    <source>
        <dbReference type="ARBA" id="ARBA00004651"/>
    </source>
</evidence>
<dbReference type="InterPro" id="IPR013702">
    <property type="entry name" value="FIST_domain_N"/>
</dbReference>
<evidence type="ECO:0000313" key="8">
    <source>
        <dbReference type="EMBL" id="QGZ92089.1"/>
    </source>
</evidence>
<evidence type="ECO:0000256" key="5">
    <source>
        <dbReference type="ARBA" id="ARBA00023136"/>
    </source>
</evidence>
<evidence type="ECO:0000313" key="9">
    <source>
        <dbReference type="Proteomes" id="UP000438345"/>
    </source>
</evidence>
<feature type="domain" description="FIST C-domain" evidence="7">
    <location>
        <begin position="251"/>
        <end position="397"/>
    </location>
</feature>